<comment type="caution">
    <text evidence="2">The sequence shown here is derived from an EMBL/GenBank/DDBJ whole genome shotgun (WGS) entry which is preliminary data.</text>
</comment>
<feature type="compositionally biased region" description="Low complexity" evidence="1">
    <location>
        <begin position="65"/>
        <end position="83"/>
    </location>
</feature>
<evidence type="ECO:0000313" key="3">
    <source>
        <dbReference type="Proteomes" id="UP001610335"/>
    </source>
</evidence>
<feature type="compositionally biased region" description="Basic and acidic residues" evidence="1">
    <location>
        <begin position="121"/>
        <end position="138"/>
    </location>
</feature>
<feature type="compositionally biased region" description="Polar residues" evidence="1">
    <location>
        <begin position="100"/>
        <end position="116"/>
    </location>
</feature>
<feature type="region of interest" description="Disordered" evidence="1">
    <location>
        <begin position="1"/>
        <end position="138"/>
    </location>
</feature>
<proteinExistence type="predicted"/>
<accession>A0ABR4IH45</accession>
<feature type="compositionally biased region" description="Basic and acidic residues" evidence="1">
    <location>
        <begin position="84"/>
        <end position="99"/>
    </location>
</feature>
<sequence>MTSILRSGRSIRPITTIRSSLAHQQGRRLYGQSSYGDGEPHPEDGRNKPTRDIEHPGRPPPNVNKGSPGSNSQPQSQHQSSSASEEKSKQKARVADSKRTSNNANPTITDGHQSDNVDLDGNTKADVPDDVKRHNEDIDRRYDKPYNWIKDEGKVGNGF</sequence>
<reference evidence="2 3" key="1">
    <citation type="submission" date="2024-07" db="EMBL/GenBank/DDBJ databases">
        <title>Section-level genome sequencing and comparative genomics of Aspergillus sections Usti and Cavernicolus.</title>
        <authorList>
            <consortium name="Lawrence Berkeley National Laboratory"/>
            <person name="Nybo J.L."/>
            <person name="Vesth T.C."/>
            <person name="Theobald S."/>
            <person name="Frisvad J.C."/>
            <person name="Larsen T.O."/>
            <person name="Kjaerboelling I."/>
            <person name="Rothschild-Mancinelli K."/>
            <person name="Lyhne E.K."/>
            <person name="Kogle M.E."/>
            <person name="Barry K."/>
            <person name="Clum A."/>
            <person name="Na H."/>
            <person name="Ledsgaard L."/>
            <person name="Lin J."/>
            <person name="Lipzen A."/>
            <person name="Kuo A."/>
            <person name="Riley R."/>
            <person name="Mondo S."/>
            <person name="LaButti K."/>
            <person name="Haridas S."/>
            <person name="Pangalinan J."/>
            <person name="Salamov A.A."/>
            <person name="Simmons B.A."/>
            <person name="Magnuson J.K."/>
            <person name="Chen J."/>
            <person name="Drula E."/>
            <person name="Henrissat B."/>
            <person name="Wiebenga A."/>
            <person name="Lubbers R.J."/>
            <person name="Gomes A.C."/>
            <person name="Makela M.R."/>
            <person name="Stajich J."/>
            <person name="Grigoriev I.V."/>
            <person name="Mortensen U.H."/>
            <person name="De vries R.P."/>
            <person name="Baker S.E."/>
            <person name="Andersen M.R."/>
        </authorList>
    </citation>
    <scope>NUCLEOTIDE SEQUENCE [LARGE SCALE GENOMIC DNA]</scope>
    <source>
        <strain evidence="2 3">CBS 600.67</strain>
    </source>
</reference>
<feature type="compositionally biased region" description="Basic and acidic residues" evidence="1">
    <location>
        <begin position="38"/>
        <end position="57"/>
    </location>
</feature>
<protein>
    <submittedName>
        <fullName evidence="2">Uncharacterized protein</fullName>
    </submittedName>
</protein>
<name>A0ABR4IH45_9EURO</name>
<dbReference type="Proteomes" id="UP001610335">
    <property type="component" value="Unassembled WGS sequence"/>
</dbReference>
<organism evidence="2 3">
    <name type="scientific">Aspergillus cavernicola</name>
    <dbReference type="NCBI Taxonomy" id="176166"/>
    <lineage>
        <taxon>Eukaryota</taxon>
        <taxon>Fungi</taxon>
        <taxon>Dikarya</taxon>
        <taxon>Ascomycota</taxon>
        <taxon>Pezizomycotina</taxon>
        <taxon>Eurotiomycetes</taxon>
        <taxon>Eurotiomycetidae</taxon>
        <taxon>Eurotiales</taxon>
        <taxon>Aspergillaceae</taxon>
        <taxon>Aspergillus</taxon>
        <taxon>Aspergillus subgen. Nidulantes</taxon>
    </lineage>
</organism>
<evidence type="ECO:0000256" key="1">
    <source>
        <dbReference type="SAM" id="MobiDB-lite"/>
    </source>
</evidence>
<evidence type="ECO:0000313" key="2">
    <source>
        <dbReference type="EMBL" id="KAL2827045.1"/>
    </source>
</evidence>
<gene>
    <name evidence="2" type="ORF">BDW59DRAFT_59800</name>
</gene>
<keyword evidence="3" id="KW-1185">Reference proteome</keyword>
<dbReference type="EMBL" id="JBFXLS010000027">
    <property type="protein sequence ID" value="KAL2827045.1"/>
    <property type="molecule type" value="Genomic_DNA"/>
</dbReference>